<feature type="compositionally biased region" description="Polar residues" evidence="2">
    <location>
        <begin position="92"/>
        <end position="101"/>
    </location>
</feature>
<evidence type="ECO:0000256" key="1">
    <source>
        <dbReference type="SAM" id="Coils"/>
    </source>
</evidence>
<sequence>MVNREVREFVNREVREFAWSGKKAEGRLKQLEEERLQLDRELNAARDKITISERSKEVLEARLRVMEPQVREPDRVRRALSFMPSTKERPASLQTRYNSLRRTSDDK</sequence>
<proteinExistence type="predicted"/>
<evidence type="ECO:0000313" key="3">
    <source>
        <dbReference type="EMBL" id="CAD7260453.1"/>
    </source>
</evidence>
<dbReference type="AlphaFoldDB" id="A0A7R9FYR0"/>
<name>A0A7R9FYR0_TIMSH</name>
<dbReference type="EMBL" id="OC001689">
    <property type="protein sequence ID" value="CAD7260453.1"/>
    <property type="molecule type" value="Genomic_DNA"/>
</dbReference>
<feature type="region of interest" description="Disordered" evidence="2">
    <location>
        <begin position="78"/>
        <end position="107"/>
    </location>
</feature>
<keyword evidence="1" id="KW-0175">Coiled coil</keyword>
<protein>
    <submittedName>
        <fullName evidence="3">Uncharacterized protein</fullName>
    </submittedName>
</protein>
<accession>A0A7R9FYR0</accession>
<evidence type="ECO:0000256" key="2">
    <source>
        <dbReference type="SAM" id="MobiDB-lite"/>
    </source>
</evidence>
<feature type="coiled-coil region" evidence="1">
    <location>
        <begin position="21"/>
        <end position="62"/>
    </location>
</feature>
<reference evidence="3" key="1">
    <citation type="submission" date="2020-11" db="EMBL/GenBank/DDBJ databases">
        <authorList>
            <person name="Tran Van P."/>
        </authorList>
    </citation>
    <scope>NUCLEOTIDE SEQUENCE</scope>
</reference>
<organism evidence="3">
    <name type="scientific">Timema shepardi</name>
    <name type="common">Walking stick</name>
    <dbReference type="NCBI Taxonomy" id="629360"/>
    <lineage>
        <taxon>Eukaryota</taxon>
        <taxon>Metazoa</taxon>
        <taxon>Ecdysozoa</taxon>
        <taxon>Arthropoda</taxon>
        <taxon>Hexapoda</taxon>
        <taxon>Insecta</taxon>
        <taxon>Pterygota</taxon>
        <taxon>Neoptera</taxon>
        <taxon>Polyneoptera</taxon>
        <taxon>Phasmatodea</taxon>
        <taxon>Timematodea</taxon>
        <taxon>Timematoidea</taxon>
        <taxon>Timematidae</taxon>
        <taxon>Timema</taxon>
    </lineage>
</organism>
<gene>
    <name evidence="3" type="ORF">TSIB3V08_LOCUS4635</name>
</gene>